<organism evidence="1 2">
    <name type="scientific">Penicillium capsulatum</name>
    <dbReference type="NCBI Taxonomy" id="69766"/>
    <lineage>
        <taxon>Eukaryota</taxon>
        <taxon>Fungi</taxon>
        <taxon>Dikarya</taxon>
        <taxon>Ascomycota</taxon>
        <taxon>Pezizomycotina</taxon>
        <taxon>Eurotiomycetes</taxon>
        <taxon>Eurotiomycetidae</taxon>
        <taxon>Eurotiales</taxon>
        <taxon>Aspergillaceae</taxon>
        <taxon>Penicillium</taxon>
    </lineage>
</organism>
<evidence type="ECO:0000313" key="1">
    <source>
        <dbReference type="EMBL" id="KAJ5182694.1"/>
    </source>
</evidence>
<dbReference type="InterPro" id="IPR008914">
    <property type="entry name" value="PEBP"/>
</dbReference>
<dbReference type="Pfam" id="PF01161">
    <property type="entry name" value="PBP"/>
    <property type="match status" value="1"/>
</dbReference>
<dbReference type="Gene3D" id="3.90.280.10">
    <property type="entry name" value="PEBP-like"/>
    <property type="match status" value="1"/>
</dbReference>
<dbReference type="GO" id="GO:0005543">
    <property type="term" value="F:phospholipid binding"/>
    <property type="evidence" value="ECO:0007669"/>
    <property type="project" value="TreeGrafter"/>
</dbReference>
<comment type="caution">
    <text evidence="1">The sequence shown here is derived from an EMBL/GenBank/DDBJ whole genome shotgun (WGS) entry which is preliminary data.</text>
</comment>
<dbReference type="FunFam" id="3.90.280.10:FF:000013">
    <property type="entry name" value="Protease inhibitor (Tfs1), putative"/>
    <property type="match status" value="1"/>
</dbReference>
<accession>A0A9W9LZ89</accession>
<evidence type="ECO:0000313" key="2">
    <source>
        <dbReference type="Proteomes" id="UP001146351"/>
    </source>
</evidence>
<name>A0A9W9LZ89_9EURO</name>
<dbReference type="AlphaFoldDB" id="A0A9W9LZ89"/>
<dbReference type="InterPro" id="IPR036610">
    <property type="entry name" value="PEBP-like_sf"/>
</dbReference>
<dbReference type="SUPFAM" id="SSF49777">
    <property type="entry name" value="PEBP-like"/>
    <property type="match status" value="1"/>
</dbReference>
<dbReference type="GO" id="GO:0030414">
    <property type="term" value="F:peptidase inhibitor activity"/>
    <property type="evidence" value="ECO:0007669"/>
    <property type="project" value="TreeGrafter"/>
</dbReference>
<reference evidence="1" key="1">
    <citation type="submission" date="2022-11" db="EMBL/GenBank/DDBJ databases">
        <authorList>
            <person name="Petersen C."/>
        </authorList>
    </citation>
    <scope>NUCLEOTIDE SEQUENCE</scope>
    <source>
        <strain evidence="1">IBT 21917</strain>
    </source>
</reference>
<dbReference type="PANTHER" id="PTHR11362:SF78">
    <property type="entry name" value="PROTEASE INHIBITOR"/>
    <property type="match status" value="1"/>
</dbReference>
<proteinExistence type="predicted"/>
<dbReference type="GO" id="GO:0046578">
    <property type="term" value="P:regulation of Ras protein signal transduction"/>
    <property type="evidence" value="ECO:0007669"/>
    <property type="project" value="TreeGrafter"/>
</dbReference>
<dbReference type="EMBL" id="JAPQKO010000001">
    <property type="protein sequence ID" value="KAJ5182694.1"/>
    <property type="molecule type" value="Genomic_DNA"/>
</dbReference>
<gene>
    <name evidence="1" type="ORF">N7492_000310</name>
</gene>
<reference evidence="1" key="2">
    <citation type="journal article" date="2023" name="IMA Fungus">
        <title>Comparative genomic study of the Penicillium genus elucidates a diverse pangenome and 15 lateral gene transfer events.</title>
        <authorList>
            <person name="Petersen C."/>
            <person name="Sorensen T."/>
            <person name="Nielsen M.R."/>
            <person name="Sondergaard T.E."/>
            <person name="Sorensen J.L."/>
            <person name="Fitzpatrick D.A."/>
            <person name="Frisvad J.C."/>
            <person name="Nielsen K.L."/>
        </authorList>
    </citation>
    <scope>NUCLEOTIDE SEQUENCE</scope>
    <source>
        <strain evidence="1">IBT 21917</strain>
    </source>
</reference>
<keyword evidence="2" id="KW-1185">Reference proteome</keyword>
<dbReference type="PANTHER" id="PTHR11362">
    <property type="entry name" value="PHOSPHATIDYLETHANOLAMINE-BINDING PROTEIN"/>
    <property type="match status" value="1"/>
</dbReference>
<protein>
    <submittedName>
        <fullName evidence="1">Protease inhibitor (Tfs1)</fullName>
    </submittedName>
</protein>
<dbReference type="Proteomes" id="UP001146351">
    <property type="component" value="Unassembled WGS sequence"/>
</dbReference>
<dbReference type="InterPro" id="IPR035810">
    <property type="entry name" value="PEBP_euk"/>
</dbReference>
<sequence>MPSNQNVQAALALIDSDNTKILGLHVGKHQNVQPGQYVPRADAQSPPELSFNELDSSKAYLLVALDIDAPFPSFTALGPILHWIQPNIKTTESTILGTGAPFVVNYIGPAPPPGSSPHRYIFFLYEQPADFDASKYAPPGGKKLSNWYRMRYDLDAWAAEIGLGSVVAANYFTSN</sequence>
<dbReference type="GO" id="GO:0030162">
    <property type="term" value="P:regulation of proteolysis"/>
    <property type="evidence" value="ECO:0007669"/>
    <property type="project" value="TreeGrafter"/>
</dbReference>
<dbReference type="OrthoDB" id="2506647at2759"/>
<dbReference type="CDD" id="cd00866">
    <property type="entry name" value="PEBP_euk"/>
    <property type="match status" value="1"/>
</dbReference>